<dbReference type="PROSITE" id="PS00671">
    <property type="entry name" value="D_2_HYDROXYACID_DH_3"/>
    <property type="match status" value="1"/>
</dbReference>
<comment type="similarity">
    <text evidence="1 4">Belongs to the D-isomer specific 2-hydroxyacid dehydrogenase family.</text>
</comment>
<reference evidence="7 8" key="1">
    <citation type="submission" date="2014-04" db="EMBL/GenBank/DDBJ databases">
        <authorList>
            <consortium name="DOE Joint Genome Institute"/>
            <person name="Kuo A."/>
            <person name="Gay G."/>
            <person name="Dore J."/>
            <person name="Kohler A."/>
            <person name="Nagy L.G."/>
            <person name="Floudas D."/>
            <person name="Copeland A."/>
            <person name="Barry K.W."/>
            <person name="Cichocki N."/>
            <person name="Veneault-Fourrey C."/>
            <person name="LaButti K."/>
            <person name="Lindquist E.A."/>
            <person name="Lipzen A."/>
            <person name="Lundell T."/>
            <person name="Morin E."/>
            <person name="Murat C."/>
            <person name="Sun H."/>
            <person name="Tunlid A."/>
            <person name="Henrissat B."/>
            <person name="Grigoriev I.V."/>
            <person name="Hibbett D.S."/>
            <person name="Martin F."/>
            <person name="Nordberg H.P."/>
            <person name="Cantor M.N."/>
            <person name="Hua S.X."/>
        </authorList>
    </citation>
    <scope>NUCLEOTIDE SEQUENCE [LARGE SCALE GENOMIC DNA]</scope>
    <source>
        <strain evidence="8">h7</strain>
    </source>
</reference>
<feature type="domain" description="D-isomer specific 2-hydroxyacid dehydrogenase catalytic" evidence="5">
    <location>
        <begin position="24"/>
        <end position="306"/>
    </location>
</feature>
<accession>A0A0C3CHT5</accession>
<evidence type="ECO:0000259" key="5">
    <source>
        <dbReference type="Pfam" id="PF00389"/>
    </source>
</evidence>
<dbReference type="InterPro" id="IPR050857">
    <property type="entry name" value="D-2-hydroxyacid_DH"/>
</dbReference>
<dbReference type="STRING" id="686832.A0A0C3CHT5"/>
<dbReference type="CDD" id="cd12169">
    <property type="entry name" value="PGDH_like_1"/>
    <property type="match status" value="1"/>
</dbReference>
<dbReference type="GO" id="GO:0016616">
    <property type="term" value="F:oxidoreductase activity, acting on the CH-OH group of donors, NAD or NADP as acceptor"/>
    <property type="evidence" value="ECO:0007669"/>
    <property type="project" value="InterPro"/>
</dbReference>
<dbReference type="AlphaFoldDB" id="A0A0C3CHT5"/>
<dbReference type="EMBL" id="KN831769">
    <property type="protein sequence ID" value="KIM48300.1"/>
    <property type="molecule type" value="Genomic_DNA"/>
</dbReference>
<protein>
    <recommendedName>
        <fullName evidence="9">D-isomer specific 2-hydroxyacid dehydrogenase NAD-binding domain-containing protein</fullName>
    </recommendedName>
</protein>
<evidence type="ECO:0000256" key="2">
    <source>
        <dbReference type="ARBA" id="ARBA00023002"/>
    </source>
</evidence>
<evidence type="ECO:0000256" key="4">
    <source>
        <dbReference type="RuleBase" id="RU003719"/>
    </source>
</evidence>
<reference evidence="8" key="2">
    <citation type="submission" date="2015-01" db="EMBL/GenBank/DDBJ databases">
        <title>Evolutionary Origins and Diversification of the Mycorrhizal Mutualists.</title>
        <authorList>
            <consortium name="DOE Joint Genome Institute"/>
            <consortium name="Mycorrhizal Genomics Consortium"/>
            <person name="Kohler A."/>
            <person name="Kuo A."/>
            <person name="Nagy L.G."/>
            <person name="Floudas D."/>
            <person name="Copeland A."/>
            <person name="Barry K.W."/>
            <person name="Cichocki N."/>
            <person name="Veneault-Fourrey C."/>
            <person name="LaButti K."/>
            <person name="Lindquist E.A."/>
            <person name="Lipzen A."/>
            <person name="Lundell T."/>
            <person name="Morin E."/>
            <person name="Murat C."/>
            <person name="Riley R."/>
            <person name="Ohm R."/>
            <person name="Sun H."/>
            <person name="Tunlid A."/>
            <person name="Henrissat B."/>
            <person name="Grigoriev I.V."/>
            <person name="Hibbett D.S."/>
            <person name="Martin F."/>
        </authorList>
    </citation>
    <scope>NUCLEOTIDE SEQUENCE [LARGE SCALE GENOMIC DNA]</scope>
    <source>
        <strain evidence="8">h7</strain>
    </source>
</reference>
<dbReference type="Proteomes" id="UP000053424">
    <property type="component" value="Unassembled WGS sequence"/>
</dbReference>
<dbReference type="InterPro" id="IPR006140">
    <property type="entry name" value="D-isomer_DH_NAD-bd"/>
</dbReference>
<dbReference type="InterPro" id="IPR006139">
    <property type="entry name" value="D-isomer_2_OHA_DH_cat_dom"/>
</dbReference>
<evidence type="ECO:0000313" key="8">
    <source>
        <dbReference type="Proteomes" id="UP000053424"/>
    </source>
</evidence>
<sequence length="309" mass="33905">MPATNPTVRTQVAILDDYQGVALTSANWAPLQDRVDIDVFRDTLTDEDDLVRRLGKYEMICAMRERTKFPPSLLDRLPKLRFIATTGMRNLGIASAYAKEKGIIVSGTGGSGNPTLEHIWALILATVRYITVEDANVKAGIPQWQSTMPLGLAGRTSGLVGVGRLGTQTAKIAKAFDMRVIAWSPNLMPERAENAGVEYVATKETLLKESDIEDLALMKPTAFLINTSRGPLVDETALIELLEEERIAGAGLDVFDVEPLPIDHPIRKAKRVTLSPHSGYLTDTNYAAFWSQTVENISAFLDGNPRNIL</sequence>
<keyword evidence="8" id="KW-1185">Reference proteome</keyword>
<dbReference type="PANTHER" id="PTHR42789">
    <property type="entry name" value="D-ISOMER SPECIFIC 2-HYDROXYACID DEHYDROGENASE FAMILY PROTEIN (AFU_ORTHOLOGUE AFUA_6G10090)"/>
    <property type="match status" value="1"/>
</dbReference>
<dbReference type="InterPro" id="IPR029753">
    <property type="entry name" value="D-isomer_DH_CS"/>
</dbReference>
<evidence type="ECO:0008006" key="9">
    <source>
        <dbReference type="Google" id="ProtNLM"/>
    </source>
</evidence>
<evidence type="ECO:0000256" key="1">
    <source>
        <dbReference type="ARBA" id="ARBA00005854"/>
    </source>
</evidence>
<evidence type="ECO:0000259" key="6">
    <source>
        <dbReference type="Pfam" id="PF02826"/>
    </source>
</evidence>
<evidence type="ECO:0000313" key="7">
    <source>
        <dbReference type="EMBL" id="KIM48300.1"/>
    </source>
</evidence>
<dbReference type="GO" id="GO:0051287">
    <property type="term" value="F:NAD binding"/>
    <property type="evidence" value="ECO:0007669"/>
    <property type="project" value="InterPro"/>
</dbReference>
<feature type="domain" description="D-isomer specific 2-hydroxyacid dehydrogenase NAD-binding" evidence="6">
    <location>
        <begin position="214"/>
        <end position="279"/>
    </location>
</feature>
<keyword evidence="2 4" id="KW-0560">Oxidoreductase</keyword>
<gene>
    <name evidence="7" type="ORF">M413DRAFT_22821</name>
</gene>
<proteinExistence type="inferred from homology"/>
<dbReference type="SUPFAM" id="SSF51735">
    <property type="entry name" value="NAD(P)-binding Rossmann-fold domains"/>
    <property type="match status" value="1"/>
</dbReference>
<dbReference type="HOGENOM" id="CLU_019796_1_3_1"/>
<organism evidence="7 8">
    <name type="scientific">Hebeloma cylindrosporum</name>
    <dbReference type="NCBI Taxonomy" id="76867"/>
    <lineage>
        <taxon>Eukaryota</taxon>
        <taxon>Fungi</taxon>
        <taxon>Dikarya</taxon>
        <taxon>Basidiomycota</taxon>
        <taxon>Agaricomycotina</taxon>
        <taxon>Agaricomycetes</taxon>
        <taxon>Agaricomycetidae</taxon>
        <taxon>Agaricales</taxon>
        <taxon>Agaricineae</taxon>
        <taxon>Hymenogastraceae</taxon>
        <taxon>Hebeloma</taxon>
    </lineage>
</organism>
<name>A0A0C3CHT5_HEBCY</name>
<dbReference type="Pfam" id="PF02826">
    <property type="entry name" value="2-Hacid_dh_C"/>
    <property type="match status" value="2"/>
</dbReference>
<dbReference type="Gene3D" id="3.40.50.720">
    <property type="entry name" value="NAD(P)-binding Rossmann-like Domain"/>
    <property type="match status" value="4"/>
</dbReference>
<dbReference type="PANTHER" id="PTHR42789:SF1">
    <property type="entry name" value="D-ISOMER SPECIFIC 2-HYDROXYACID DEHYDROGENASE FAMILY PROTEIN (AFU_ORTHOLOGUE AFUA_6G10090)"/>
    <property type="match status" value="1"/>
</dbReference>
<dbReference type="SUPFAM" id="SSF52283">
    <property type="entry name" value="Formate/glycerate dehydrogenase catalytic domain-like"/>
    <property type="match status" value="1"/>
</dbReference>
<evidence type="ECO:0000256" key="3">
    <source>
        <dbReference type="ARBA" id="ARBA00023027"/>
    </source>
</evidence>
<feature type="domain" description="D-isomer specific 2-hydroxyacid dehydrogenase NAD-binding" evidence="6">
    <location>
        <begin position="121"/>
        <end position="212"/>
    </location>
</feature>
<dbReference type="OrthoDB" id="298012at2759"/>
<keyword evidence="3" id="KW-0520">NAD</keyword>
<dbReference type="Pfam" id="PF00389">
    <property type="entry name" value="2-Hacid_dh"/>
    <property type="match status" value="1"/>
</dbReference>
<dbReference type="InterPro" id="IPR036291">
    <property type="entry name" value="NAD(P)-bd_dom_sf"/>
</dbReference>